<reference evidence="1" key="1">
    <citation type="submission" date="2011-05" db="EMBL/GenBank/DDBJ databases">
        <authorList>
            <person name="Kuske C.R."/>
            <person name="Challacombe J.F."/>
            <person name="Siddaramappa S."/>
            <person name="Petersen J.M."/>
            <person name="Bruce D.C."/>
        </authorList>
    </citation>
    <scope>NUCLEOTIDE SEQUENCE</scope>
    <source>
        <strain evidence="1">TX077308</strain>
    </source>
</reference>
<accession>A0ABM5M918</accession>
<keyword evidence="2" id="KW-1185">Reference proteome</keyword>
<evidence type="ECO:0000313" key="1">
    <source>
        <dbReference type="EMBL" id="AEI35679.1"/>
    </source>
</evidence>
<dbReference type="Proteomes" id="UP000000490">
    <property type="component" value="Chromosome"/>
</dbReference>
<proteinExistence type="predicted"/>
<name>A0ABM5M918_FRAST</name>
<dbReference type="EMBL" id="CP002872">
    <property type="protein sequence ID" value="AEI35679.1"/>
    <property type="molecule type" value="Genomic_DNA"/>
</dbReference>
<organism evidence="1 2">
    <name type="scientific">Francisella salina</name>
    <dbReference type="NCBI Taxonomy" id="573569"/>
    <lineage>
        <taxon>Bacteria</taxon>
        <taxon>Pseudomonadati</taxon>
        <taxon>Pseudomonadota</taxon>
        <taxon>Gammaproteobacteria</taxon>
        <taxon>Thiotrichales</taxon>
        <taxon>Francisellaceae</taxon>
        <taxon>Francisella</taxon>
    </lineage>
</organism>
<protein>
    <submittedName>
        <fullName evidence="1">Uncharacterized protein</fullName>
    </submittedName>
</protein>
<evidence type="ECO:0000313" key="2">
    <source>
        <dbReference type="Proteomes" id="UP000000490"/>
    </source>
</evidence>
<gene>
    <name evidence="1" type="ordered locus">F7308_0752</name>
</gene>
<sequence length="65" mass="7137">MCGIKFYNQAMKLFDDDLYTNYYKLICEVACGYVGGLKCASDHINAQVIGYGCSSLALKKLVSKG</sequence>